<dbReference type="InterPro" id="IPR008979">
    <property type="entry name" value="Galactose-bd-like_sf"/>
</dbReference>
<dbReference type="InterPro" id="IPR038637">
    <property type="entry name" value="NPCBM_sf"/>
</dbReference>
<dbReference type="Proteomes" id="UP000718281">
    <property type="component" value="Unassembled WGS sequence"/>
</dbReference>
<sequence length="197" mass="20716">MIGAVATLLAARSGNLPSVVALPTTTITVTQTALSTTTETVTRTVTPTIGSNTGTGVAATGNSGRTYLVDLQPVDSSLEQRVVDFSDVTYPNSLINLMSGCSQTGPVDYLVPGGATQLVAEVGVTRDSLEPDSRVTFQVTVDGQRAEPITAQVAQHATLRVVVSSKSRVRLETSIDKNRRTNCNTEAVAVWGDPYFS</sequence>
<dbReference type="Gene3D" id="2.60.120.1060">
    <property type="entry name" value="NPCBM/NEW2 domain"/>
    <property type="match status" value="1"/>
</dbReference>
<dbReference type="SUPFAM" id="SSF49785">
    <property type="entry name" value="Galactose-binding domain-like"/>
    <property type="match status" value="1"/>
</dbReference>
<feature type="domain" description="Glycosyl hydrolase family 98 putative carbohydrate-binding module" evidence="1">
    <location>
        <begin position="106"/>
        <end position="196"/>
    </location>
</feature>
<dbReference type="EMBL" id="JADJIB010000004">
    <property type="protein sequence ID" value="MBK7273599.1"/>
    <property type="molecule type" value="Genomic_DNA"/>
</dbReference>
<evidence type="ECO:0000313" key="4">
    <source>
        <dbReference type="Proteomes" id="UP000718281"/>
    </source>
</evidence>
<name>A0A935IK68_9MICO</name>
<evidence type="ECO:0000313" key="3">
    <source>
        <dbReference type="EMBL" id="MBK7273599.1"/>
    </source>
</evidence>
<accession>A0A935IK68</accession>
<dbReference type="Pfam" id="PF08305">
    <property type="entry name" value="NPCBM"/>
    <property type="match status" value="1"/>
</dbReference>
<dbReference type="EMBL" id="JADIXZ010000001">
    <property type="protein sequence ID" value="MBK6299780.1"/>
    <property type="molecule type" value="Genomic_DNA"/>
</dbReference>
<organism evidence="3 5">
    <name type="scientific">Candidatus Phosphoribacter hodrii</name>
    <dbReference type="NCBI Taxonomy" id="2953743"/>
    <lineage>
        <taxon>Bacteria</taxon>
        <taxon>Bacillati</taxon>
        <taxon>Actinomycetota</taxon>
        <taxon>Actinomycetes</taxon>
        <taxon>Micrococcales</taxon>
        <taxon>Dermatophilaceae</taxon>
        <taxon>Candidatus Phosphoribacter</taxon>
    </lineage>
</organism>
<reference evidence="4 5" key="1">
    <citation type="submission" date="2020-10" db="EMBL/GenBank/DDBJ databases">
        <title>Connecting structure to function with the recovery of over 1000 high-quality activated sludge metagenome-assembled genomes encoding full-length rRNA genes using long-read sequencing.</title>
        <authorList>
            <person name="Singleton C.M."/>
            <person name="Petriglieri F."/>
            <person name="Kristensen J.M."/>
            <person name="Kirkegaard R.H."/>
            <person name="Michaelsen T.Y."/>
            <person name="Andersen M.H."/>
            <person name="Karst S.M."/>
            <person name="Dueholm M.S."/>
            <person name="Nielsen P.H."/>
            <person name="Albertsen M."/>
        </authorList>
    </citation>
    <scope>NUCLEOTIDE SEQUENCE [LARGE SCALE GENOMIC DNA]</scope>
    <source>
        <strain evidence="2">AalE_18-Q3-R2-46_BAT3C.188</strain>
        <strain evidence="3">Ega_18-Q3-R5-49_MAXAC.001</strain>
    </source>
</reference>
<evidence type="ECO:0000259" key="1">
    <source>
        <dbReference type="Pfam" id="PF08305"/>
    </source>
</evidence>
<comment type="caution">
    <text evidence="3">The sequence shown here is derived from an EMBL/GenBank/DDBJ whole genome shotgun (WGS) entry which is preliminary data.</text>
</comment>
<dbReference type="Proteomes" id="UP000726105">
    <property type="component" value="Unassembled WGS sequence"/>
</dbReference>
<evidence type="ECO:0000313" key="2">
    <source>
        <dbReference type="EMBL" id="MBK6299780.1"/>
    </source>
</evidence>
<dbReference type="AlphaFoldDB" id="A0A935IK68"/>
<proteinExistence type="predicted"/>
<protein>
    <submittedName>
        <fullName evidence="3">NPCBM/NEW2 domain-containing protein</fullName>
    </submittedName>
</protein>
<evidence type="ECO:0000313" key="5">
    <source>
        <dbReference type="Proteomes" id="UP000726105"/>
    </source>
</evidence>
<dbReference type="InterPro" id="IPR013222">
    <property type="entry name" value="Glyco_hyd_98_carb-bd"/>
</dbReference>
<gene>
    <name evidence="2" type="ORF">IPF40_01555</name>
    <name evidence="3" type="ORF">IPI13_10700</name>
</gene>